<dbReference type="Pfam" id="PF08448">
    <property type="entry name" value="PAS_4"/>
    <property type="match status" value="1"/>
</dbReference>
<name>A0ABW3ZG16_9RHOB</name>
<protein>
    <submittedName>
        <fullName evidence="2">PAS domain-containing protein</fullName>
    </submittedName>
</protein>
<feature type="domain" description="PAS fold-4" evidence="1">
    <location>
        <begin position="35"/>
        <end position="143"/>
    </location>
</feature>
<dbReference type="EMBL" id="JBHTMU010000007">
    <property type="protein sequence ID" value="MFD1341934.1"/>
    <property type="molecule type" value="Genomic_DNA"/>
</dbReference>
<dbReference type="RefSeq" id="WP_386801996.1">
    <property type="nucleotide sequence ID" value="NZ_JBHTMU010000007.1"/>
</dbReference>
<dbReference type="Proteomes" id="UP001597135">
    <property type="component" value="Unassembled WGS sequence"/>
</dbReference>
<sequence>MLDRSDQGHMPATPDQERLDALGLDAEPALVRRMEQSRDCIKLLQSDGTIEYMSHNGLCAMEIDDLSVVLGKVWWTLWPEEVRETLKQAVSAACTGRMANFVADCPTAKGHPRRWDVTVTGLVGARGAVEEILAVSTQTEDRARPLRVI</sequence>
<evidence type="ECO:0000313" key="2">
    <source>
        <dbReference type="EMBL" id="MFD1341934.1"/>
    </source>
</evidence>
<dbReference type="Gene3D" id="3.30.450.20">
    <property type="entry name" value="PAS domain"/>
    <property type="match status" value="1"/>
</dbReference>
<evidence type="ECO:0000313" key="3">
    <source>
        <dbReference type="Proteomes" id="UP001597135"/>
    </source>
</evidence>
<dbReference type="InterPro" id="IPR013656">
    <property type="entry name" value="PAS_4"/>
</dbReference>
<keyword evidence="3" id="KW-1185">Reference proteome</keyword>
<organism evidence="2 3">
    <name type="scientific">Litorisediminicola beolgyonensis</name>
    <dbReference type="NCBI Taxonomy" id="1173614"/>
    <lineage>
        <taxon>Bacteria</taxon>
        <taxon>Pseudomonadati</taxon>
        <taxon>Pseudomonadota</taxon>
        <taxon>Alphaproteobacteria</taxon>
        <taxon>Rhodobacterales</taxon>
        <taxon>Paracoccaceae</taxon>
        <taxon>Litorisediminicola</taxon>
    </lineage>
</organism>
<reference evidence="3" key="1">
    <citation type="journal article" date="2019" name="Int. J. Syst. Evol. Microbiol.">
        <title>The Global Catalogue of Microorganisms (GCM) 10K type strain sequencing project: providing services to taxonomists for standard genome sequencing and annotation.</title>
        <authorList>
            <consortium name="The Broad Institute Genomics Platform"/>
            <consortium name="The Broad Institute Genome Sequencing Center for Infectious Disease"/>
            <person name="Wu L."/>
            <person name="Ma J."/>
        </authorList>
    </citation>
    <scope>NUCLEOTIDE SEQUENCE [LARGE SCALE GENOMIC DNA]</scope>
    <source>
        <strain evidence="3">CCUG 62953</strain>
    </source>
</reference>
<accession>A0ABW3ZG16</accession>
<dbReference type="SUPFAM" id="SSF55785">
    <property type="entry name" value="PYP-like sensor domain (PAS domain)"/>
    <property type="match status" value="1"/>
</dbReference>
<comment type="caution">
    <text evidence="2">The sequence shown here is derived from an EMBL/GenBank/DDBJ whole genome shotgun (WGS) entry which is preliminary data.</text>
</comment>
<evidence type="ECO:0000259" key="1">
    <source>
        <dbReference type="Pfam" id="PF08448"/>
    </source>
</evidence>
<proteinExistence type="predicted"/>
<gene>
    <name evidence="2" type="ORF">ACFQ4E_05840</name>
</gene>
<dbReference type="InterPro" id="IPR035965">
    <property type="entry name" value="PAS-like_dom_sf"/>
</dbReference>